<evidence type="ECO:0000313" key="1">
    <source>
        <dbReference type="EMBL" id="KAG0411588.1"/>
    </source>
</evidence>
<comment type="caution">
    <text evidence="1">The sequence shown here is derived from an EMBL/GenBank/DDBJ whole genome shotgun (WGS) entry which is preliminary data.</text>
</comment>
<gene>
    <name evidence="1" type="ORF">HPB47_011260</name>
</gene>
<name>A0AC60NWY3_IXOPE</name>
<proteinExistence type="predicted"/>
<evidence type="ECO:0000313" key="2">
    <source>
        <dbReference type="Proteomes" id="UP000805193"/>
    </source>
</evidence>
<dbReference type="Proteomes" id="UP000805193">
    <property type="component" value="Unassembled WGS sequence"/>
</dbReference>
<protein>
    <submittedName>
        <fullName evidence="1">Uncharacterized protein</fullName>
    </submittedName>
</protein>
<dbReference type="EMBL" id="JABSTQ010011419">
    <property type="protein sequence ID" value="KAG0411588.1"/>
    <property type="molecule type" value="Genomic_DNA"/>
</dbReference>
<organism evidence="1 2">
    <name type="scientific">Ixodes persulcatus</name>
    <name type="common">Taiga tick</name>
    <dbReference type="NCBI Taxonomy" id="34615"/>
    <lineage>
        <taxon>Eukaryota</taxon>
        <taxon>Metazoa</taxon>
        <taxon>Ecdysozoa</taxon>
        <taxon>Arthropoda</taxon>
        <taxon>Chelicerata</taxon>
        <taxon>Arachnida</taxon>
        <taxon>Acari</taxon>
        <taxon>Parasitiformes</taxon>
        <taxon>Ixodida</taxon>
        <taxon>Ixodoidea</taxon>
        <taxon>Ixodidae</taxon>
        <taxon>Ixodinae</taxon>
        <taxon>Ixodes</taxon>
    </lineage>
</organism>
<reference evidence="1 2" key="1">
    <citation type="journal article" date="2020" name="Cell">
        <title>Large-Scale Comparative Analyses of Tick Genomes Elucidate Their Genetic Diversity and Vector Capacities.</title>
        <authorList>
            <consortium name="Tick Genome and Microbiome Consortium (TIGMIC)"/>
            <person name="Jia N."/>
            <person name="Wang J."/>
            <person name="Shi W."/>
            <person name="Du L."/>
            <person name="Sun Y."/>
            <person name="Zhan W."/>
            <person name="Jiang J.F."/>
            <person name="Wang Q."/>
            <person name="Zhang B."/>
            <person name="Ji P."/>
            <person name="Bell-Sakyi L."/>
            <person name="Cui X.M."/>
            <person name="Yuan T.T."/>
            <person name="Jiang B.G."/>
            <person name="Yang W.F."/>
            <person name="Lam T.T."/>
            <person name="Chang Q.C."/>
            <person name="Ding S.J."/>
            <person name="Wang X.J."/>
            <person name="Zhu J.G."/>
            <person name="Ruan X.D."/>
            <person name="Zhao L."/>
            <person name="Wei J.T."/>
            <person name="Ye R.Z."/>
            <person name="Que T.C."/>
            <person name="Du C.H."/>
            <person name="Zhou Y.H."/>
            <person name="Cheng J.X."/>
            <person name="Dai P.F."/>
            <person name="Guo W.B."/>
            <person name="Han X.H."/>
            <person name="Huang E.J."/>
            <person name="Li L.F."/>
            <person name="Wei W."/>
            <person name="Gao Y.C."/>
            <person name="Liu J.Z."/>
            <person name="Shao H.Z."/>
            <person name="Wang X."/>
            <person name="Wang C.C."/>
            <person name="Yang T.C."/>
            <person name="Huo Q.B."/>
            <person name="Li W."/>
            <person name="Chen H.Y."/>
            <person name="Chen S.E."/>
            <person name="Zhou L.G."/>
            <person name="Ni X.B."/>
            <person name="Tian J.H."/>
            <person name="Sheng Y."/>
            <person name="Liu T."/>
            <person name="Pan Y.S."/>
            <person name="Xia L.Y."/>
            <person name="Li J."/>
            <person name="Zhao F."/>
            <person name="Cao W.C."/>
        </authorList>
    </citation>
    <scope>NUCLEOTIDE SEQUENCE [LARGE SCALE GENOMIC DNA]</scope>
    <source>
        <strain evidence="1">Iper-2018</strain>
    </source>
</reference>
<accession>A0AC60NWY3</accession>
<sequence>MKTSVMMVGEMEYDSLFNENLHPYETASYILMGLFLVLMIIITSNLLVGLAVDDIKGVLEQAELNMLSMQVDLVLTVEAMLPAWALRKVVVQKKTVRNKSKTRLVIFMQHLFKIFNPTFQIRFQKKKHAVEKEHEHQEQMERQQRHLVEQMERQQRHLEERMDILAQQGHRLEKALNALGQRAQGGSERGSTGSSFPDNV</sequence>
<keyword evidence="2" id="KW-1185">Reference proteome</keyword>